<protein>
    <submittedName>
        <fullName evidence="1">Uncharacterized protein</fullName>
    </submittedName>
</protein>
<name>A0ABT7RVR3_9NOCA</name>
<proteinExistence type="predicted"/>
<accession>A0ABT7RVR3</accession>
<evidence type="ECO:0000313" key="2">
    <source>
        <dbReference type="Proteomes" id="UP001233164"/>
    </source>
</evidence>
<gene>
    <name evidence="1" type="ORF">QT969_25990</name>
</gene>
<evidence type="ECO:0000313" key="1">
    <source>
        <dbReference type="EMBL" id="MDM7491733.1"/>
    </source>
</evidence>
<dbReference type="RefSeq" id="WP_289382641.1">
    <property type="nucleotide sequence ID" value="NZ_JAUBOF010000260.1"/>
</dbReference>
<feature type="non-terminal residue" evidence="1">
    <location>
        <position position="147"/>
    </location>
</feature>
<reference evidence="1 2" key="1">
    <citation type="submission" date="2023-06" db="EMBL/GenBank/DDBJ databases">
        <title>Rhodococcus indonesiensis sp. nov a new member of the Rhodococcus ruber lineage isolated from a sediment of neutral hot spring.</title>
        <authorList>
            <person name="Kusuma A.B."/>
            <person name="Fenylestari G."/>
            <person name="Ammar F."/>
            <person name="Nouioui I."/>
            <person name="Goodfellow M."/>
        </authorList>
    </citation>
    <scope>NUCLEOTIDE SEQUENCE [LARGE SCALE GENOMIC DNA]</scope>
    <source>
        <strain evidence="1 2">CSLK01-03</strain>
    </source>
</reference>
<keyword evidence="2" id="KW-1185">Reference proteome</keyword>
<dbReference type="Proteomes" id="UP001233164">
    <property type="component" value="Unassembled WGS sequence"/>
</dbReference>
<comment type="caution">
    <text evidence="1">The sequence shown here is derived from an EMBL/GenBank/DDBJ whole genome shotgun (WGS) entry which is preliminary data.</text>
</comment>
<organism evidence="1 2">
    <name type="scientific">Rhodococcus indonesiensis</name>
    <dbReference type="NCBI Taxonomy" id="3055869"/>
    <lineage>
        <taxon>Bacteria</taxon>
        <taxon>Bacillati</taxon>
        <taxon>Actinomycetota</taxon>
        <taxon>Actinomycetes</taxon>
        <taxon>Mycobacteriales</taxon>
        <taxon>Nocardiaceae</taxon>
        <taxon>Rhodococcus</taxon>
    </lineage>
</organism>
<sequence length="147" mass="15983">MAGSDELIDENLAIIAEAMKTDEYDALSANVHMPQLLDSVTYLSGTYLPLAAATKDGIRANMRKALKAFAAKPDLAAGFADGAGPKLLPPSALLEPKLKVINISQIEHGSAGRIVSIMLKTLLFKQARMAELKNPSFAKERLQWWFN</sequence>
<dbReference type="EMBL" id="JAUBOF010000260">
    <property type="protein sequence ID" value="MDM7491733.1"/>
    <property type="molecule type" value="Genomic_DNA"/>
</dbReference>